<dbReference type="Proteomes" id="UP000299102">
    <property type="component" value="Unassembled WGS sequence"/>
</dbReference>
<proteinExistence type="predicted"/>
<name>A0A4C1W5P0_EUMVA</name>
<reference evidence="1 2" key="1">
    <citation type="journal article" date="2019" name="Commun. Biol.">
        <title>The bagworm genome reveals a unique fibroin gene that provides high tensile strength.</title>
        <authorList>
            <person name="Kono N."/>
            <person name="Nakamura H."/>
            <person name="Ohtoshi R."/>
            <person name="Tomita M."/>
            <person name="Numata K."/>
            <person name="Arakawa K."/>
        </authorList>
    </citation>
    <scope>NUCLEOTIDE SEQUENCE [LARGE SCALE GENOMIC DNA]</scope>
</reference>
<sequence length="75" mass="7681">MGPSAGKFRAPRQGVAGAMSLVVQAGENLILVSFIQIQTVTGNKIDIANGSEGPESDVILAGSQNENGTKVVIDL</sequence>
<organism evidence="1 2">
    <name type="scientific">Eumeta variegata</name>
    <name type="common">Bagworm moth</name>
    <name type="synonym">Eumeta japonica</name>
    <dbReference type="NCBI Taxonomy" id="151549"/>
    <lineage>
        <taxon>Eukaryota</taxon>
        <taxon>Metazoa</taxon>
        <taxon>Ecdysozoa</taxon>
        <taxon>Arthropoda</taxon>
        <taxon>Hexapoda</taxon>
        <taxon>Insecta</taxon>
        <taxon>Pterygota</taxon>
        <taxon>Neoptera</taxon>
        <taxon>Endopterygota</taxon>
        <taxon>Lepidoptera</taxon>
        <taxon>Glossata</taxon>
        <taxon>Ditrysia</taxon>
        <taxon>Tineoidea</taxon>
        <taxon>Psychidae</taxon>
        <taxon>Oiketicinae</taxon>
        <taxon>Eumeta</taxon>
    </lineage>
</organism>
<comment type="caution">
    <text evidence="1">The sequence shown here is derived from an EMBL/GenBank/DDBJ whole genome shotgun (WGS) entry which is preliminary data.</text>
</comment>
<dbReference type="EMBL" id="BGZK01000473">
    <property type="protein sequence ID" value="GBP45842.1"/>
    <property type="molecule type" value="Genomic_DNA"/>
</dbReference>
<accession>A0A4C1W5P0</accession>
<dbReference type="AlphaFoldDB" id="A0A4C1W5P0"/>
<protein>
    <submittedName>
        <fullName evidence="1">Uncharacterized protein</fullName>
    </submittedName>
</protein>
<gene>
    <name evidence="1" type="ORF">EVAR_31746_1</name>
</gene>
<keyword evidence="2" id="KW-1185">Reference proteome</keyword>
<evidence type="ECO:0000313" key="2">
    <source>
        <dbReference type="Proteomes" id="UP000299102"/>
    </source>
</evidence>
<evidence type="ECO:0000313" key="1">
    <source>
        <dbReference type="EMBL" id="GBP45842.1"/>
    </source>
</evidence>